<reference evidence="2" key="2">
    <citation type="submission" date="2023-02" db="EMBL/GenBank/DDBJ databases">
        <title>'Rhodoalgimonas zhirmunskyi' gen. nov., isolated from a red alga.</title>
        <authorList>
            <person name="Nedashkovskaya O.I."/>
            <person name="Otstavnykh N.Y."/>
            <person name="Bystritskaya E.P."/>
            <person name="Balabanova L.A."/>
            <person name="Isaeva M.P."/>
        </authorList>
    </citation>
    <scope>NUCLEOTIDE SEQUENCE</scope>
    <source>
        <strain evidence="2">KCTC 52189</strain>
    </source>
</reference>
<dbReference type="EMBL" id="JANHAX010000004">
    <property type="protein sequence ID" value="MDQ2090999.1"/>
    <property type="molecule type" value="Genomic_DNA"/>
</dbReference>
<organism evidence="2 3">
    <name type="scientific">Marimonas arenosa</name>
    <dbReference type="NCBI Taxonomy" id="1795305"/>
    <lineage>
        <taxon>Bacteria</taxon>
        <taxon>Pseudomonadati</taxon>
        <taxon>Pseudomonadota</taxon>
        <taxon>Alphaproteobacteria</taxon>
        <taxon>Rhodobacterales</taxon>
        <taxon>Paracoccaceae</taxon>
        <taxon>Marimonas</taxon>
    </lineage>
</organism>
<dbReference type="RefSeq" id="WP_306736288.1">
    <property type="nucleotide sequence ID" value="NZ_JANHAX010000004.1"/>
</dbReference>
<dbReference type="AlphaFoldDB" id="A0AAE3WE38"/>
<name>A0AAE3WE38_9RHOB</name>
<proteinExistence type="predicted"/>
<protein>
    <recommendedName>
        <fullName evidence="4">CVNH domain-containing protein</fullName>
    </recommendedName>
</protein>
<accession>A0AAE3WE38</accession>
<keyword evidence="3" id="KW-1185">Reference proteome</keyword>
<keyword evidence="1" id="KW-0732">Signal</keyword>
<feature type="signal peptide" evidence="1">
    <location>
        <begin position="1"/>
        <end position="22"/>
    </location>
</feature>
<comment type="caution">
    <text evidence="2">The sequence shown here is derived from an EMBL/GenBank/DDBJ whole genome shotgun (WGS) entry which is preliminary data.</text>
</comment>
<reference evidence="2" key="1">
    <citation type="submission" date="2022-07" db="EMBL/GenBank/DDBJ databases">
        <authorList>
            <person name="Otstavnykh N."/>
            <person name="Isaeva M."/>
            <person name="Bystritskaya E."/>
        </authorList>
    </citation>
    <scope>NUCLEOTIDE SEQUENCE</scope>
    <source>
        <strain evidence="2">KCTC 52189</strain>
    </source>
</reference>
<evidence type="ECO:0008006" key="4">
    <source>
        <dbReference type="Google" id="ProtNLM"/>
    </source>
</evidence>
<evidence type="ECO:0000313" key="2">
    <source>
        <dbReference type="EMBL" id="MDQ2090999.1"/>
    </source>
</evidence>
<evidence type="ECO:0000256" key="1">
    <source>
        <dbReference type="SAM" id="SignalP"/>
    </source>
</evidence>
<evidence type="ECO:0000313" key="3">
    <source>
        <dbReference type="Proteomes" id="UP001226762"/>
    </source>
</evidence>
<feature type="chain" id="PRO_5042159026" description="CVNH domain-containing protein" evidence="1">
    <location>
        <begin position="23"/>
        <end position="120"/>
    </location>
</feature>
<gene>
    <name evidence="2" type="ORF">NO357_13930</name>
</gene>
<dbReference type="Proteomes" id="UP001226762">
    <property type="component" value="Unassembled WGS sequence"/>
</dbReference>
<sequence>MSRVVTAALCALGTTLGTVAVAGPYDGVYRPDYPGAESWDCRTVGLDGGALAVRDGRFLGVENSCILTNPVNVRGMAATLYDAECSGEGETYSMRMMLMTTPDGIAVIEDGLADNLVRCP</sequence>